<protein>
    <recommendedName>
        <fullName evidence="3">B box-type domain-containing protein</fullName>
    </recommendedName>
</protein>
<dbReference type="Gene3D" id="3.30.160.60">
    <property type="entry name" value="Classic Zinc Finger"/>
    <property type="match status" value="1"/>
</dbReference>
<feature type="coiled-coil region" evidence="2">
    <location>
        <begin position="164"/>
        <end position="205"/>
    </location>
</feature>
<evidence type="ECO:0000256" key="2">
    <source>
        <dbReference type="SAM" id="Coils"/>
    </source>
</evidence>
<keyword evidence="1" id="KW-0863">Zinc-finger</keyword>
<dbReference type="InterPro" id="IPR000315">
    <property type="entry name" value="Znf_B-box"/>
</dbReference>
<keyword evidence="1" id="KW-0479">Metal-binding</keyword>
<dbReference type="PANTHER" id="PTHR25462">
    <property type="entry name" value="BONUS, ISOFORM C-RELATED"/>
    <property type="match status" value="1"/>
</dbReference>
<reference evidence="4 5" key="1">
    <citation type="submission" date="2018-04" db="EMBL/GenBank/DDBJ databases">
        <title>The genome of golden apple snail Pomacea canaliculata provides insight into stress tolerance and invasive adaptation.</title>
        <authorList>
            <person name="Liu C."/>
            <person name="Liu B."/>
            <person name="Ren Y."/>
            <person name="Zhang Y."/>
            <person name="Wang H."/>
            <person name="Li S."/>
            <person name="Jiang F."/>
            <person name="Yin L."/>
            <person name="Zhang G."/>
            <person name="Qian W."/>
            <person name="Fan W."/>
        </authorList>
    </citation>
    <scope>NUCLEOTIDE SEQUENCE [LARGE SCALE GENOMIC DNA]</scope>
    <source>
        <strain evidence="4">SZHN2017</strain>
        <tissue evidence="4">Muscle</tissue>
    </source>
</reference>
<gene>
    <name evidence="4" type="ORF">C0Q70_10388</name>
</gene>
<feature type="domain" description="B box-type" evidence="3">
    <location>
        <begin position="67"/>
        <end position="109"/>
    </location>
</feature>
<proteinExistence type="predicted"/>
<dbReference type="AlphaFoldDB" id="A0A2T7PCH2"/>
<dbReference type="OrthoDB" id="6162840at2759"/>
<name>A0A2T7PCH2_POMCA</name>
<keyword evidence="5" id="KW-1185">Reference proteome</keyword>
<evidence type="ECO:0000313" key="4">
    <source>
        <dbReference type="EMBL" id="PVD31110.1"/>
    </source>
</evidence>
<evidence type="ECO:0000259" key="3">
    <source>
        <dbReference type="PROSITE" id="PS50119"/>
    </source>
</evidence>
<dbReference type="PANTHER" id="PTHR25462:SF296">
    <property type="entry name" value="MEIOTIC P26, ISOFORM F"/>
    <property type="match status" value="1"/>
</dbReference>
<dbReference type="GO" id="GO:0008270">
    <property type="term" value="F:zinc ion binding"/>
    <property type="evidence" value="ECO:0007669"/>
    <property type="project" value="UniProtKB-KW"/>
</dbReference>
<dbReference type="EMBL" id="PZQS01000005">
    <property type="protein sequence ID" value="PVD31110.1"/>
    <property type="molecule type" value="Genomic_DNA"/>
</dbReference>
<dbReference type="InterPro" id="IPR047153">
    <property type="entry name" value="TRIM45/56/19-like"/>
</dbReference>
<sequence>MASKKHIIENLAAEDMLCELCDFGNVASHHCDDCLVNLCDRCVDNVHRKLNRNGEHSLSKGVARYVMEFELCPNDGEKLTTFCRDCNVRLCHECDITAKLHSLHNTVGLKNYVVQEKEKLLGQLDDLTSKTARLSYYTCDIQSTALNIELKWLQYKELIKQEFASLLETILDRQQELLARMEQEVQKSLQDLRDLEAHYEEILSQTCDLSDELITAVQNLSKTEFLQSHGAFKNSCDKLEGQIQRLQSAADVIPAFLAVPFSLHQEKVHLDSCLQFGAFGPVSPLVLSSVGIRASPVRI</sequence>
<keyword evidence="2" id="KW-0175">Coiled coil</keyword>
<dbReference type="Pfam" id="PF00643">
    <property type="entry name" value="zf-B_box"/>
    <property type="match status" value="1"/>
</dbReference>
<accession>A0A2T7PCH2</accession>
<evidence type="ECO:0000256" key="1">
    <source>
        <dbReference type="PROSITE-ProRule" id="PRU00024"/>
    </source>
</evidence>
<keyword evidence="1" id="KW-0862">Zinc</keyword>
<evidence type="ECO:0000313" key="5">
    <source>
        <dbReference type="Proteomes" id="UP000245119"/>
    </source>
</evidence>
<comment type="caution">
    <text evidence="4">The sequence shown here is derived from an EMBL/GenBank/DDBJ whole genome shotgun (WGS) entry which is preliminary data.</text>
</comment>
<dbReference type="SUPFAM" id="SSF57845">
    <property type="entry name" value="B-box zinc-binding domain"/>
    <property type="match status" value="1"/>
</dbReference>
<dbReference type="PROSITE" id="PS50119">
    <property type="entry name" value="ZF_BBOX"/>
    <property type="match status" value="1"/>
</dbReference>
<dbReference type="Proteomes" id="UP000245119">
    <property type="component" value="Linkage Group LG5"/>
</dbReference>
<organism evidence="4 5">
    <name type="scientific">Pomacea canaliculata</name>
    <name type="common">Golden apple snail</name>
    <dbReference type="NCBI Taxonomy" id="400727"/>
    <lineage>
        <taxon>Eukaryota</taxon>
        <taxon>Metazoa</taxon>
        <taxon>Spiralia</taxon>
        <taxon>Lophotrochozoa</taxon>
        <taxon>Mollusca</taxon>
        <taxon>Gastropoda</taxon>
        <taxon>Caenogastropoda</taxon>
        <taxon>Architaenioglossa</taxon>
        <taxon>Ampullarioidea</taxon>
        <taxon>Ampullariidae</taxon>
        <taxon>Pomacea</taxon>
    </lineage>
</organism>